<evidence type="ECO:0000313" key="3">
    <source>
        <dbReference type="Proteomes" id="UP001162031"/>
    </source>
</evidence>
<gene>
    <name evidence="2" type="ORF">HBR001_LOCUS4474</name>
</gene>
<organism evidence="2 3">
    <name type="scientific">Hyaloperonospora brassicae</name>
    <name type="common">Brassica downy mildew</name>
    <name type="synonym">Peronospora brassicae</name>
    <dbReference type="NCBI Taxonomy" id="162125"/>
    <lineage>
        <taxon>Eukaryota</taxon>
        <taxon>Sar</taxon>
        <taxon>Stramenopiles</taxon>
        <taxon>Oomycota</taxon>
        <taxon>Peronosporomycetes</taxon>
        <taxon>Peronosporales</taxon>
        <taxon>Peronosporaceae</taxon>
        <taxon>Hyaloperonospora</taxon>
    </lineage>
</organism>
<dbReference type="Proteomes" id="UP001162031">
    <property type="component" value="Unassembled WGS sequence"/>
</dbReference>
<comment type="caution">
    <text evidence="2">The sequence shown here is derived from an EMBL/GenBank/DDBJ whole genome shotgun (WGS) entry which is preliminary data.</text>
</comment>
<feature type="compositionally biased region" description="Low complexity" evidence="1">
    <location>
        <begin position="41"/>
        <end position="53"/>
    </location>
</feature>
<evidence type="ECO:0000256" key="1">
    <source>
        <dbReference type="SAM" id="MobiDB-lite"/>
    </source>
</evidence>
<reference evidence="2" key="1">
    <citation type="submission" date="2022-12" db="EMBL/GenBank/DDBJ databases">
        <authorList>
            <person name="Webb A."/>
        </authorList>
    </citation>
    <scope>NUCLEOTIDE SEQUENCE</scope>
    <source>
        <strain evidence="2">Hp1</strain>
    </source>
</reference>
<feature type="region of interest" description="Disordered" evidence="1">
    <location>
        <begin position="18"/>
        <end position="94"/>
    </location>
</feature>
<sequence>MICEARAPEYQPVLINSRMRPSAGQPQPPYDYADCNSVPYSQQQQQQQQSQQQHFRSDAGPSIVNTLEAPAYYQPLPNAPKHAPQQQSYYEPSSPAVTISQFSYALDQHKPIAACQHQHQPTRAVGVLQSSRHTQNLLETSRGHGPNVRRLSVP</sequence>
<keyword evidence="3" id="KW-1185">Reference proteome</keyword>
<name>A0AAV0TY13_HYABA</name>
<evidence type="ECO:0000313" key="2">
    <source>
        <dbReference type="EMBL" id="CAI5729074.1"/>
    </source>
</evidence>
<dbReference type="EMBL" id="CANTFL010000976">
    <property type="protein sequence ID" value="CAI5729074.1"/>
    <property type="molecule type" value="Genomic_DNA"/>
</dbReference>
<proteinExistence type="predicted"/>
<dbReference type="AlphaFoldDB" id="A0AAV0TY13"/>
<protein>
    <recommendedName>
        <fullName evidence="4">RxLR effector candidate protein</fullName>
    </recommendedName>
</protein>
<accession>A0AAV0TY13</accession>
<evidence type="ECO:0008006" key="4">
    <source>
        <dbReference type="Google" id="ProtNLM"/>
    </source>
</evidence>
<feature type="compositionally biased region" description="Polar residues" evidence="1">
    <location>
        <begin position="84"/>
        <end position="94"/>
    </location>
</feature>